<sequence>MAKIRLFDRTQVGPTRAGAVKPGFNLAGGAGTAEIGAATSKFAGDIFNDLVATRAANEEAAFQGEVNTAIQGFETFVAANPGVGYDKLEKERDKMMTALDKAGQAATTRRAQQNNKNFMLKNKDFINQRTQTSMEAIRSKQELLTYESHRKKFMNNFDRAGLTELNEDMIESGLLNPEVTAAQQESDFAIIDKAERKVAVSNSVGIGFDAWQATITPED</sequence>
<name>A0A0F9JEU8_9ZZZZ</name>
<dbReference type="AlphaFoldDB" id="A0A0F9JEU8"/>
<gene>
    <name evidence="1" type="ORF">LCGC14_1538210</name>
</gene>
<organism evidence="1">
    <name type="scientific">marine sediment metagenome</name>
    <dbReference type="NCBI Taxonomy" id="412755"/>
    <lineage>
        <taxon>unclassified sequences</taxon>
        <taxon>metagenomes</taxon>
        <taxon>ecological metagenomes</taxon>
    </lineage>
</organism>
<comment type="caution">
    <text evidence="1">The sequence shown here is derived from an EMBL/GenBank/DDBJ whole genome shotgun (WGS) entry which is preliminary data.</text>
</comment>
<reference evidence="1" key="1">
    <citation type="journal article" date="2015" name="Nature">
        <title>Complex archaea that bridge the gap between prokaryotes and eukaryotes.</title>
        <authorList>
            <person name="Spang A."/>
            <person name="Saw J.H."/>
            <person name="Jorgensen S.L."/>
            <person name="Zaremba-Niedzwiedzka K."/>
            <person name="Martijn J."/>
            <person name="Lind A.E."/>
            <person name="van Eijk R."/>
            <person name="Schleper C."/>
            <person name="Guy L."/>
            <person name="Ettema T.J."/>
        </authorList>
    </citation>
    <scope>NUCLEOTIDE SEQUENCE</scope>
</reference>
<evidence type="ECO:0000313" key="1">
    <source>
        <dbReference type="EMBL" id="KKM60796.1"/>
    </source>
</evidence>
<dbReference type="EMBL" id="LAZR01011608">
    <property type="protein sequence ID" value="KKM60796.1"/>
    <property type="molecule type" value="Genomic_DNA"/>
</dbReference>
<accession>A0A0F9JEU8</accession>
<proteinExistence type="predicted"/>
<protein>
    <submittedName>
        <fullName evidence="1">Uncharacterized protein</fullName>
    </submittedName>
</protein>
<feature type="non-terminal residue" evidence="1">
    <location>
        <position position="219"/>
    </location>
</feature>